<protein>
    <recommendedName>
        <fullName evidence="3">Transcriptional regulator</fullName>
    </recommendedName>
</protein>
<name>A0ABP6M7Y3_9ACTN</name>
<accession>A0ABP6M7Y3</accession>
<dbReference type="Proteomes" id="UP001501532">
    <property type="component" value="Unassembled WGS sequence"/>
</dbReference>
<proteinExistence type="predicted"/>
<keyword evidence="2" id="KW-1185">Reference proteome</keyword>
<evidence type="ECO:0000313" key="1">
    <source>
        <dbReference type="EMBL" id="GAA3076911.1"/>
    </source>
</evidence>
<dbReference type="InterPro" id="IPR010982">
    <property type="entry name" value="Lambda_DNA-bd_dom_sf"/>
</dbReference>
<organism evidence="1 2">
    <name type="scientific">Streptomyces glomeratus</name>
    <dbReference type="NCBI Taxonomy" id="284452"/>
    <lineage>
        <taxon>Bacteria</taxon>
        <taxon>Bacillati</taxon>
        <taxon>Actinomycetota</taxon>
        <taxon>Actinomycetes</taxon>
        <taxon>Kitasatosporales</taxon>
        <taxon>Streptomycetaceae</taxon>
        <taxon>Streptomyces</taxon>
    </lineage>
</organism>
<dbReference type="RefSeq" id="WP_234520066.1">
    <property type="nucleotide sequence ID" value="NZ_BAAAUF010000093.1"/>
</dbReference>
<comment type="caution">
    <text evidence="1">The sequence shown here is derived from an EMBL/GenBank/DDBJ whole genome shotgun (WGS) entry which is preliminary data.</text>
</comment>
<evidence type="ECO:0008006" key="3">
    <source>
        <dbReference type="Google" id="ProtNLM"/>
    </source>
</evidence>
<dbReference type="Gene3D" id="1.10.260.40">
    <property type="entry name" value="lambda repressor-like DNA-binding domains"/>
    <property type="match status" value="1"/>
</dbReference>
<sequence>MREPYPPLHRTLARIEELRESCGLGRDEVFDTARLSYQTGVSEDGVRTLLDGQELNDQGAEARVRHRVTFLYESRRNGQGTSFDIREIAAAIGATTTWTRKLVTGEAKPSIVAGHDLAKFYGVSTGFLTDSPADALNRELQSVLFDLEVRADPEKRLKDLGVAHIAGRTSEWSRDQLVEVTRMVASIAKDLQRVANTVARMEQEEIR</sequence>
<gene>
    <name evidence="1" type="ORF">GCM10010448_68860</name>
</gene>
<evidence type="ECO:0000313" key="2">
    <source>
        <dbReference type="Proteomes" id="UP001501532"/>
    </source>
</evidence>
<dbReference type="EMBL" id="BAAAUF010000093">
    <property type="protein sequence ID" value="GAA3076911.1"/>
    <property type="molecule type" value="Genomic_DNA"/>
</dbReference>
<reference evidence="2" key="1">
    <citation type="journal article" date="2019" name="Int. J. Syst. Evol. Microbiol.">
        <title>The Global Catalogue of Microorganisms (GCM) 10K type strain sequencing project: providing services to taxonomists for standard genome sequencing and annotation.</title>
        <authorList>
            <consortium name="The Broad Institute Genomics Platform"/>
            <consortium name="The Broad Institute Genome Sequencing Center for Infectious Disease"/>
            <person name="Wu L."/>
            <person name="Ma J."/>
        </authorList>
    </citation>
    <scope>NUCLEOTIDE SEQUENCE [LARGE SCALE GENOMIC DNA]</scope>
    <source>
        <strain evidence="2">JCM 9091</strain>
    </source>
</reference>